<keyword evidence="2" id="KW-1185">Reference proteome</keyword>
<gene>
    <name evidence="1" type="ORF">T02_16307</name>
</gene>
<dbReference type="EMBL" id="JYDW01000209">
    <property type="protein sequence ID" value="KRZ51924.1"/>
    <property type="molecule type" value="Genomic_DNA"/>
</dbReference>
<dbReference type="AlphaFoldDB" id="A0A0V1KX84"/>
<reference evidence="1 2" key="1">
    <citation type="submission" date="2015-05" db="EMBL/GenBank/DDBJ databases">
        <title>Evolution of Trichinella species and genotypes.</title>
        <authorList>
            <person name="Korhonen P.K."/>
            <person name="Edoardo P."/>
            <person name="Giuseppe L.R."/>
            <person name="Gasser R.B."/>
        </authorList>
    </citation>
    <scope>NUCLEOTIDE SEQUENCE [LARGE SCALE GENOMIC DNA]</scope>
    <source>
        <strain evidence="1">ISS10</strain>
    </source>
</reference>
<evidence type="ECO:0000313" key="1">
    <source>
        <dbReference type="EMBL" id="KRZ51924.1"/>
    </source>
</evidence>
<dbReference type="Proteomes" id="UP000054721">
    <property type="component" value="Unassembled WGS sequence"/>
</dbReference>
<name>A0A0V1KX84_9BILA</name>
<organism evidence="1 2">
    <name type="scientific">Trichinella nativa</name>
    <dbReference type="NCBI Taxonomy" id="6335"/>
    <lineage>
        <taxon>Eukaryota</taxon>
        <taxon>Metazoa</taxon>
        <taxon>Ecdysozoa</taxon>
        <taxon>Nematoda</taxon>
        <taxon>Enoplea</taxon>
        <taxon>Dorylaimia</taxon>
        <taxon>Trichinellida</taxon>
        <taxon>Trichinellidae</taxon>
        <taxon>Trichinella</taxon>
    </lineage>
</organism>
<proteinExistence type="predicted"/>
<sequence length="77" mass="9199">MRLYLSVLLSVDLKQKKKNICDEKIKFNFHQIMSEECISTYSFISLIEQLLTLCVTWKRCVYINKSGQETFSTKERR</sequence>
<evidence type="ECO:0000313" key="2">
    <source>
        <dbReference type="Proteomes" id="UP000054721"/>
    </source>
</evidence>
<dbReference type="OrthoDB" id="10588841at2759"/>
<accession>A0A0V1KX84</accession>
<protein>
    <submittedName>
        <fullName evidence="1">Uncharacterized protein</fullName>
    </submittedName>
</protein>
<comment type="caution">
    <text evidence="1">The sequence shown here is derived from an EMBL/GenBank/DDBJ whole genome shotgun (WGS) entry which is preliminary data.</text>
</comment>